<protein>
    <recommendedName>
        <fullName evidence="4">DUF445 family protein</fullName>
    </recommendedName>
</protein>
<proteinExistence type="predicted"/>
<keyword evidence="1" id="KW-1133">Transmembrane helix</keyword>
<sequence>MEENNFSTDLFINALFLRKSNFHPMIFILPLVSALIGWLINKLAVSFALKSLVKNQAAIASQLGEFAGKQISFDAIRSKLTSPENMQNLIPLVDKHLDSFLRERLPKAMPVLSMFIGDSIVSQIKSHLVSELDTLFPVLINQYLNNIEQDLNIQQIITSKINSIPPATLSASLQKSLAPQLKQFEMLGAVGGLIIGIINLVAYSLIHC</sequence>
<name>A0A3E1YFW6_9BACT</name>
<feature type="transmembrane region" description="Helical" evidence="1">
    <location>
        <begin position="22"/>
        <end position="40"/>
    </location>
</feature>
<feature type="transmembrane region" description="Helical" evidence="1">
    <location>
        <begin position="184"/>
        <end position="206"/>
    </location>
</feature>
<keyword evidence="1" id="KW-0472">Membrane</keyword>
<dbReference type="EMBL" id="QPMM01000001">
    <property type="protein sequence ID" value="RFS26293.1"/>
    <property type="molecule type" value="Genomic_DNA"/>
</dbReference>
<organism evidence="2 3">
    <name type="scientific">Chitinophaga silvatica</name>
    <dbReference type="NCBI Taxonomy" id="2282649"/>
    <lineage>
        <taxon>Bacteria</taxon>
        <taxon>Pseudomonadati</taxon>
        <taxon>Bacteroidota</taxon>
        <taxon>Chitinophagia</taxon>
        <taxon>Chitinophagales</taxon>
        <taxon>Chitinophagaceae</taxon>
        <taxon>Chitinophaga</taxon>
    </lineage>
</organism>
<keyword evidence="3" id="KW-1185">Reference proteome</keyword>
<dbReference type="Proteomes" id="UP000260644">
    <property type="component" value="Unassembled WGS sequence"/>
</dbReference>
<evidence type="ECO:0008006" key="4">
    <source>
        <dbReference type="Google" id="ProtNLM"/>
    </source>
</evidence>
<evidence type="ECO:0000256" key="1">
    <source>
        <dbReference type="SAM" id="Phobius"/>
    </source>
</evidence>
<evidence type="ECO:0000313" key="2">
    <source>
        <dbReference type="EMBL" id="RFS26293.1"/>
    </source>
</evidence>
<dbReference type="AlphaFoldDB" id="A0A3E1YFW6"/>
<accession>A0A3E1YFW6</accession>
<reference evidence="2 3" key="1">
    <citation type="submission" date="2018-07" db="EMBL/GenBank/DDBJ databases">
        <title>Chitinophaga K2CV101002-2 sp. nov., isolated from a monsoon evergreen broad-leaved forest soil.</title>
        <authorList>
            <person name="Lv Y."/>
        </authorList>
    </citation>
    <scope>NUCLEOTIDE SEQUENCE [LARGE SCALE GENOMIC DNA]</scope>
    <source>
        <strain evidence="2 3">GDMCC 1.1288</strain>
    </source>
</reference>
<gene>
    <name evidence="2" type="ORF">DVR12_00430</name>
</gene>
<keyword evidence="1" id="KW-0812">Transmembrane</keyword>
<evidence type="ECO:0000313" key="3">
    <source>
        <dbReference type="Proteomes" id="UP000260644"/>
    </source>
</evidence>
<comment type="caution">
    <text evidence="2">The sequence shown here is derived from an EMBL/GenBank/DDBJ whole genome shotgun (WGS) entry which is preliminary data.</text>
</comment>